<evidence type="ECO:0000313" key="2">
    <source>
        <dbReference type="Proteomes" id="UP000826656"/>
    </source>
</evidence>
<dbReference type="EMBL" id="JAIVGD010000003">
    <property type="protein sequence ID" value="KAH0776063.1"/>
    <property type="molecule type" value="Genomic_DNA"/>
</dbReference>
<accession>A0ABQ7W5P0</accession>
<comment type="caution">
    <text evidence="1">The sequence shown here is derived from an EMBL/GenBank/DDBJ whole genome shotgun (WGS) entry which is preliminary data.</text>
</comment>
<reference evidence="1 2" key="1">
    <citation type="journal article" date="2021" name="bioRxiv">
        <title>Chromosome-scale and haplotype-resolved genome assembly of a tetraploid potato cultivar.</title>
        <authorList>
            <person name="Sun H."/>
            <person name="Jiao W.-B."/>
            <person name="Krause K."/>
            <person name="Campoy J.A."/>
            <person name="Goel M."/>
            <person name="Folz-Donahue K."/>
            <person name="Kukat C."/>
            <person name="Huettel B."/>
            <person name="Schneeberger K."/>
        </authorList>
    </citation>
    <scope>NUCLEOTIDE SEQUENCE [LARGE SCALE GENOMIC DNA]</scope>
    <source>
        <strain evidence="1">SolTubOtavaFocal</strain>
        <tissue evidence="1">Leaves</tissue>
    </source>
</reference>
<gene>
    <name evidence="1" type="ORF">KY290_007474</name>
</gene>
<protein>
    <submittedName>
        <fullName evidence="1">Uncharacterized protein</fullName>
    </submittedName>
</protein>
<name>A0ABQ7W5P0_SOLTU</name>
<organism evidence="1 2">
    <name type="scientific">Solanum tuberosum</name>
    <name type="common">Potato</name>
    <dbReference type="NCBI Taxonomy" id="4113"/>
    <lineage>
        <taxon>Eukaryota</taxon>
        <taxon>Viridiplantae</taxon>
        <taxon>Streptophyta</taxon>
        <taxon>Embryophyta</taxon>
        <taxon>Tracheophyta</taxon>
        <taxon>Spermatophyta</taxon>
        <taxon>Magnoliopsida</taxon>
        <taxon>eudicotyledons</taxon>
        <taxon>Gunneridae</taxon>
        <taxon>Pentapetalae</taxon>
        <taxon>asterids</taxon>
        <taxon>lamiids</taxon>
        <taxon>Solanales</taxon>
        <taxon>Solanaceae</taxon>
        <taxon>Solanoideae</taxon>
        <taxon>Solaneae</taxon>
        <taxon>Solanum</taxon>
    </lineage>
</organism>
<proteinExistence type="predicted"/>
<evidence type="ECO:0000313" key="1">
    <source>
        <dbReference type="EMBL" id="KAH0776063.1"/>
    </source>
</evidence>
<sequence>MGEFDIEGDDGLIRDGGLGVTLLSIGTLGWSGRSGAVRMMEMRRIVDGMVIAKVVLEVDGAIIKDPDTIKEAVQKFYEGLYKETEQWRLGLRLHDEEQLEVDGAIIKDPDSIKEAVQKFYEGLYKETEQWRLGLRLHDVSRITEEEQIWL</sequence>
<keyword evidence="2" id="KW-1185">Reference proteome</keyword>
<dbReference type="Proteomes" id="UP000826656">
    <property type="component" value="Unassembled WGS sequence"/>
</dbReference>